<dbReference type="EMBL" id="VCAU01000109">
    <property type="protein sequence ID" value="KAF9884891.1"/>
    <property type="molecule type" value="Genomic_DNA"/>
</dbReference>
<dbReference type="Proteomes" id="UP001194746">
    <property type="component" value="Unassembled WGS sequence"/>
</dbReference>
<proteinExistence type="predicted"/>
<protein>
    <submittedName>
        <fullName evidence="1">Uncharacterized protein</fullName>
    </submittedName>
</protein>
<dbReference type="AlphaFoldDB" id="A0AAD4GPW9"/>
<gene>
    <name evidence="1" type="ORF">FE257_000958</name>
</gene>
<keyword evidence="2" id="KW-1185">Reference proteome</keyword>
<comment type="caution">
    <text evidence="1">The sequence shown here is derived from an EMBL/GenBank/DDBJ whole genome shotgun (WGS) entry which is preliminary data.</text>
</comment>
<evidence type="ECO:0000313" key="1">
    <source>
        <dbReference type="EMBL" id="KAF9884891.1"/>
    </source>
</evidence>
<dbReference type="PANTHER" id="PTHR47561">
    <property type="entry name" value="POLYSACCHARIDE DEACETYLASE FAMILY PROTEIN (AFU_ORTHOLOGUE AFUA_6G05030)"/>
    <property type="match status" value="1"/>
</dbReference>
<name>A0AAD4GPW9_ASPNN</name>
<dbReference type="PANTHER" id="PTHR47561:SF2">
    <property type="entry name" value="HYPOTHETICAL POLYSACCHARIDE DEACETYLASE (EUROFUNG)"/>
    <property type="match status" value="1"/>
</dbReference>
<dbReference type="Gene3D" id="3.20.20.370">
    <property type="entry name" value="Glycoside hydrolase/deacetylase"/>
    <property type="match status" value="1"/>
</dbReference>
<sequence>MSACPQDMSDINAGIPTDCEHRLGTTGPEPSTSLFTIQPALPRRRVKVALSFDFEAVSHWLGTSGGPENNMADYRSGIFAAQVGAYRLLDLFKKYNIADKVTWFIPGHTTATFQIAVEWPI</sequence>
<reference evidence="1" key="1">
    <citation type="journal article" date="2019" name="Beilstein J. Org. Chem.">
        <title>Nanangenines: drimane sesquiterpenoids as the dominant metabolite cohort of a novel Australian fungus, Aspergillus nanangensis.</title>
        <authorList>
            <person name="Lacey H.J."/>
            <person name="Gilchrist C.L.M."/>
            <person name="Crombie A."/>
            <person name="Kalaitzis J.A."/>
            <person name="Vuong D."/>
            <person name="Rutledge P.J."/>
            <person name="Turner P."/>
            <person name="Pitt J.I."/>
            <person name="Lacey E."/>
            <person name="Chooi Y.H."/>
            <person name="Piggott A.M."/>
        </authorList>
    </citation>
    <scope>NUCLEOTIDE SEQUENCE</scope>
    <source>
        <strain evidence="1">MST-FP2251</strain>
    </source>
</reference>
<reference evidence="1" key="2">
    <citation type="submission" date="2020-02" db="EMBL/GenBank/DDBJ databases">
        <authorList>
            <person name="Gilchrist C.L.M."/>
            <person name="Chooi Y.-H."/>
        </authorList>
    </citation>
    <scope>NUCLEOTIDE SEQUENCE</scope>
    <source>
        <strain evidence="1">MST-FP2251</strain>
    </source>
</reference>
<accession>A0AAD4GPW9</accession>
<evidence type="ECO:0000313" key="2">
    <source>
        <dbReference type="Proteomes" id="UP001194746"/>
    </source>
</evidence>
<organism evidence="1 2">
    <name type="scientific">Aspergillus nanangensis</name>
    <dbReference type="NCBI Taxonomy" id="2582783"/>
    <lineage>
        <taxon>Eukaryota</taxon>
        <taxon>Fungi</taxon>
        <taxon>Dikarya</taxon>
        <taxon>Ascomycota</taxon>
        <taxon>Pezizomycotina</taxon>
        <taxon>Eurotiomycetes</taxon>
        <taxon>Eurotiomycetidae</taxon>
        <taxon>Eurotiales</taxon>
        <taxon>Aspergillaceae</taxon>
        <taxon>Aspergillus</taxon>
        <taxon>Aspergillus subgen. Circumdati</taxon>
    </lineage>
</organism>